<dbReference type="EMBL" id="JSCE01000042">
    <property type="protein sequence ID" value="KHM52866.1"/>
    <property type="molecule type" value="Genomic_DNA"/>
</dbReference>
<dbReference type="Gene3D" id="2.40.320.10">
    <property type="entry name" value="Hypothetical Protein Pfu-838710-001"/>
    <property type="match status" value="1"/>
</dbReference>
<protein>
    <submittedName>
        <fullName evidence="3">Adenylate cyclase</fullName>
    </submittedName>
</protein>
<dbReference type="Proteomes" id="UP000030993">
    <property type="component" value="Unassembled WGS sequence"/>
</dbReference>
<proteinExistence type="predicted"/>
<sequence length="154" mass="18224">MGIEIERKYLIYKDKWQPKDEGVSIRQGYLSTDKERTVRVRTKGKKAYLTIKGENKGISRMEMEYEIPFEDATKLLDNLCHKPLIEKTRHIEEHLGHTWEIDVFFGDNEGLIVAEVELLSPTEEVKLPDWIDREVSDDKRYYNSSLCLKPYITW</sequence>
<dbReference type="SUPFAM" id="SSF55154">
    <property type="entry name" value="CYTH-like phosphatases"/>
    <property type="match status" value="1"/>
</dbReference>
<name>A0A0B2K269_9FIRM</name>
<dbReference type="PANTHER" id="PTHR40114">
    <property type="entry name" value="SLR0698 PROTEIN"/>
    <property type="match status" value="1"/>
</dbReference>
<dbReference type="InterPro" id="IPR033469">
    <property type="entry name" value="CYTH-like_dom_sf"/>
</dbReference>
<dbReference type="CDD" id="cd07891">
    <property type="entry name" value="CYTH-like_CthTTM-like_1"/>
    <property type="match status" value="1"/>
</dbReference>
<dbReference type="PANTHER" id="PTHR40114:SF1">
    <property type="entry name" value="SLR0698 PROTEIN"/>
    <property type="match status" value="1"/>
</dbReference>
<reference evidence="3 4" key="1">
    <citation type="journal article" date="2013" name="PLoS ONE">
        <title>Identification and characterization of three novel lipases belonging to families II and V from Anaerovibrio lipolyticus 5ST.</title>
        <authorList>
            <person name="Prive F."/>
            <person name="Kaderbhai N.N."/>
            <person name="Girdwood S."/>
            <person name="Worgan H.J."/>
            <person name="Pinloche E."/>
            <person name="Scollan N.D."/>
            <person name="Huws S.A."/>
            <person name="Newbold C.J."/>
        </authorList>
    </citation>
    <scope>NUCLEOTIDE SEQUENCE [LARGE SCALE GENOMIC DNA]</scope>
    <source>
        <strain evidence="3 4">5S</strain>
    </source>
</reference>
<gene>
    <name evidence="3" type="ORF">NZ47_02220</name>
</gene>
<dbReference type="InterPro" id="IPR012042">
    <property type="entry name" value="NeuTTM/CthTTM-like"/>
</dbReference>
<keyword evidence="4" id="KW-1185">Reference proteome</keyword>
<dbReference type="eggNOG" id="COG2954">
    <property type="taxonomic scope" value="Bacteria"/>
</dbReference>
<evidence type="ECO:0000313" key="3">
    <source>
        <dbReference type="EMBL" id="KHM52866.1"/>
    </source>
</evidence>
<comment type="caution">
    <text evidence="3">The sequence shown here is derived from an EMBL/GenBank/DDBJ whole genome shotgun (WGS) entry which is preliminary data.</text>
</comment>
<evidence type="ECO:0000259" key="2">
    <source>
        <dbReference type="PROSITE" id="PS51707"/>
    </source>
</evidence>
<dbReference type="PROSITE" id="PS51707">
    <property type="entry name" value="CYTH"/>
    <property type="match status" value="1"/>
</dbReference>
<dbReference type="STRING" id="82374.NZ47_02220"/>
<dbReference type="Pfam" id="PF01928">
    <property type="entry name" value="CYTH"/>
    <property type="match status" value="1"/>
</dbReference>
<evidence type="ECO:0000256" key="1">
    <source>
        <dbReference type="PIRSR" id="PIRSR016487-1"/>
    </source>
</evidence>
<feature type="domain" description="CYTH" evidence="2">
    <location>
        <begin position="2"/>
        <end position="148"/>
    </location>
</feature>
<dbReference type="SMART" id="SM01118">
    <property type="entry name" value="CYTH"/>
    <property type="match status" value="1"/>
</dbReference>
<dbReference type="RefSeq" id="WP_039206072.1">
    <property type="nucleotide sequence ID" value="NZ_JSCE01000042.1"/>
</dbReference>
<feature type="active site" description="Proton acceptor" evidence="1">
    <location>
        <position position="29"/>
    </location>
</feature>
<dbReference type="InterPro" id="IPR023577">
    <property type="entry name" value="CYTH_domain"/>
</dbReference>
<dbReference type="AlphaFoldDB" id="A0A0B2K269"/>
<evidence type="ECO:0000313" key="4">
    <source>
        <dbReference type="Proteomes" id="UP000030993"/>
    </source>
</evidence>
<accession>A0A0B2K269</accession>
<organism evidence="3 4">
    <name type="scientific">Anaerovibrio lipolyticus</name>
    <dbReference type="NCBI Taxonomy" id="82374"/>
    <lineage>
        <taxon>Bacteria</taxon>
        <taxon>Bacillati</taxon>
        <taxon>Bacillota</taxon>
        <taxon>Negativicutes</taxon>
        <taxon>Selenomonadales</taxon>
        <taxon>Selenomonadaceae</taxon>
        <taxon>Anaerovibrio</taxon>
    </lineage>
</organism>
<dbReference type="PIRSF" id="PIRSF016487">
    <property type="entry name" value="CYTH_UCP016487"/>
    <property type="match status" value="1"/>
</dbReference>